<dbReference type="SUPFAM" id="SSF51182">
    <property type="entry name" value="RmlC-like cupins"/>
    <property type="match status" value="1"/>
</dbReference>
<dbReference type="OrthoDB" id="9805356at2"/>
<dbReference type="CDD" id="cd02209">
    <property type="entry name" value="cupin_XRE_C"/>
    <property type="match status" value="1"/>
</dbReference>
<dbReference type="RefSeq" id="WP_007009939.1">
    <property type="nucleotide sequence ID" value="NZ_AJXZ01000049.1"/>
</dbReference>
<reference evidence="3 4" key="1">
    <citation type="journal article" date="2012" name="J. Bacteriol.">
        <title>Genome Sequence of Nitratireductor aquibiodomus Strain RA22.</title>
        <authorList>
            <person name="Singh A."/>
            <person name="Jangir P.K."/>
            <person name="Kumari C."/>
            <person name="Sharma R."/>
        </authorList>
    </citation>
    <scope>NUCLEOTIDE SEQUENCE [LARGE SCALE GENOMIC DNA]</scope>
    <source>
        <strain evidence="3 4">RA22</strain>
    </source>
</reference>
<protein>
    <submittedName>
        <fullName evidence="3">XRE family transcriptional regulator</fullName>
    </submittedName>
</protein>
<dbReference type="InterPro" id="IPR010982">
    <property type="entry name" value="Lambda_DNA-bd_dom_sf"/>
</dbReference>
<dbReference type="GO" id="GO:0005829">
    <property type="term" value="C:cytosol"/>
    <property type="evidence" value="ECO:0007669"/>
    <property type="project" value="TreeGrafter"/>
</dbReference>
<dbReference type="PROSITE" id="PS50943">
    <property type="entry name" value="HTH_CROC1"/>
    <property type="match status" value="1"/>
</dbReference>
<dbReference type="InterPro" id="IPR013096">
    <property type="entry name" value="Cupin_2"/>
</dbReference>
<dbReference type="InterPro" id="IPR011051">
    <property type="entry name" value="RmlC_Cupin_sf"/>
</dbReference>
<dbReference type="Pfam" id="PF01381">
    <property type="entry name" value="HTH_3"/>
    <property type="match status" value="1"/>
</dbReference>
<dbReference type="Proteomes" id="UP000004622">
    <property type="component" value="Unassembled WGS sequence"/>
</dbReference>
<evidence type="ECO:0000259" key="2">
    <source>
        <dbReference type="PROSITE" id="PS50943"/>
    </source>
</evidence>
<dbReference type="Gene3D" id="2.60.120.10">
    <property type="entry name" value="Jelly Rolls"/>
    <property type="match status" value="1"/>
</dbReference>
<evidence type="ECO:0000256" key="1">
    <source>
        <dbReference type="ARBA" id="ARBA00023125"/>
    </source>
</evidence>
<dbReference type="GO" id="GO:0003700">
    <property type="term" value="F:DNA-binding transcription factor activity"/>
    <property type="evidence" value="ECO:0007669"/>
    <property type="project" value="TreeGrafter"/>
</dbReference>
<comment type="caution">
    <text evidence="3">The sequence shown here is derived from an EMBL/GenBank/DDBJ whole genome shotgun (WGS) entry which is preliminary data.</text>
</comment>
<dbReference type="GO" id="GO:0003677">
    <property type="term" value="F:DNA binding"/>
    <property type="evidence" value="ECO:0007669"/>
    <property type="project" value="UniProtKB-KW"/>
</dbReference>
<dbReference type="SMART" id="SM00530">
    <property type="entry name" value="HTH_XRE"/>
    <property type="match status" value="1"/>
</dbReference>
<dbReference type="PATRIC" id="fig|1189611.3.peg.3699"/>
<dbReference type="CDD" id="cd00093">
    <property type="entry name" value="HTH_XRE"/>
    <property type="match status" value="1"/>
</dbReference>
<dbReference type="EMBL" id="AJXZ01000049">
    <property type="protein sequence ID" value="EIM72632.1"/>
    <property type="molecule type" value="Genomic_DNA"/>
</dbReference>
<dbReference type="InterPro" id="IPR014710">
    <property type="entry name" value="RmlC-like_jellyroll"/>
</dbReference>
<dbReference type="InterPro" id="IPR001387">
    <property type="entry name" value="Cro/C1-type_HTH"/>
</dbReference>
<evidence type="ECO:0000313" key="3">
    <source>
        <dbReference type="EMBL" id="EIM72632.1"/>
    </source>
</evidence>
<dbReference type="Gene3D" id="1.10.260.40">
    <property type="entry name" value="lambda repressor-like DNA-binding domains"/>
    <property type="match status" value="1"/>
</dbReference>
<dbReference type="SUPFAM" id="SSF47413">
    <property type="entry name" value="lambda repressor-like DNA-binding domains"/>
    <property type="match status" value="1"/>
</dbReference>
<organism evidence="3 4">
    <name type="scientific">Nitratireductor aquibiodomus RA22</name>
    <dbReference type="NCBI Taxonomy" id="1189611"/>
    <lineage>
        <taxon>Bacteria</taxon>
        <taxon>Pseudomonadati</taxon>
        <taxon>Pseudomonadota</taxon>
        <taxon>Alphaproteobacteria</taxon>
        <taxon>Hyphomicrobiales</taxon>
        <taxon>Phyllobacteriaceae</taxon>
        <taxon>Nitratireductor</taxon>
    </lineage>
</organism>
<evidence type="ECO:0000313" key="4">
    <source>
        <dbReference type="Proteomes" id="UP000004622"/>
    </source>
</evidence>
<proteinExistence type="predicted"/>
<name>I5BST0_9HYPH</name>
<dbReference type="PANTHER" id="PTHR46797">
    <property type="entry name" value="HTH-TYPE TRANSCRIPTIONAL REGULATOR"/>
    <property type="match status" value="1"/>
</dbReference>
<dbReference type="InterPro" id="IPR050807">
    <property type="entry name" value="TransReg_Diox_bact_type"/>
</dbReference>
<dbReference type="PANTHER" id="PTHR46797:SF25">
    <property type="entry name" value="TRANSCRIPTIONAL REGULATOR"/>
    <property type="match status" value="1"/>
</dbReference>
<dbReference type="AlphaFoldDB" id="I5BST0"/>
<sequence>MRRKEEPSRSAPVSKADLGRDIRKRRRALDKTLKDVADEVGLSIGFLSQVERGVSTPSLSSLHNIAEALDMNVEAFIAPWRHPNVVTRNNEREVFTLGDPNRKYELMGRGFPGAQLNACLVHRSPGHVSEVMRNAGEEFVFILEGSVLYEIGGETHVLHKGDSMHFQSDQPHRTSTVGETTAVELWVGTLPVFK</sequence>
<keyword evidence="1" id="KW-0238">DNA-binding</keyword>
<feature type="domain" description="HTH cro/C1-type" evidence="2">
    <location>
        <begin position="22"/>
        <end position="76"/>
    </location>
</feature>
<gene>
    <name evidence="3" type="ORF">A33O_18329</name>
</gene>
<accession>I5BST0</accession>
<dbReference type="Pfam" id="PF07883">
    <property type="entry name" value="Cupin_2"/>
    <property type="match status" value="1"/>
</dbReference>